<reference evidence="2" key="1">
    <citation type="journal article" date="2010" name="Genome Biol.">
        <title>Genome sequence of the necrotrophic plant pathogen Pythium ultimum reveals original pathogenicity mechanisms and effector repertoire.</title>
        <authorList>
            <person name="Levesque C.A."/>
            <person name="Brouwer H."/>
            <person name="Cano L."/>
            <person name="Hamilton J.P."/>
            <person name="Holt C."/>
            <person name="Huitema E."/>
            <person name="Raffaele S."/>
            <person name="Robideau G.P."/>
            <person name="Thines M."/>
            <person name="Win J."/>
            <person name="Zerillo M.M."/>
            <person name="Beakes G.W."/>
            <person name="Boore J.L."/>
            <person name="Busam D."/>
            <person name="Dumas B."/>
            <person name="Ferriera S."/>
            <person name="Fuerstenberg S.I."/>
            <person name="Gachon C.M."/>
            <person name="Gaulin E."/>
            <person name="Govers F."/>
            <person name="Grenville-Briggs L."/>
            <person name="Horner N."/>
            <person name="Hostetler J."/>
            <person name="Jiang R.H."/>
            <person name="Johnson J."/>
            <person name="Krajaejun T."/>
            <person name="Lin H."/>
            <person name="Meijer H.J."/>
            <person name="Moore B."/>
            <person name="Morris P."/>
            <person name="Phuntmart V."/>
            <person name="Puiu D."/>
            <person name="Shetty J."/>
            <person name="Stajich J.E."/>
            <person name="Tripathy S."/>
            <person name="Wawra S."/>
            <person name="van West P."/>
            <person name="Whitty B.R."/>
            <person name="Coutinho P.M."/>
            <person name="Henrissat B."/>
            <person name="Martin F."/>
            <person name="Thomas P.D."/>
            <person name="Tyler B.M."/>
            <person name="De Vries R.P."/>
            <person name="Kamoun S."/>
            <person name="Yandell M."/>
            <person name="Tisserat N."/>
            <person name="Buell C.R."/>
        </authorList>
    </citation>
    <scope>NUCLEOTIDE SEQUENCE</scope>
    <source>
        <strain evidence="2">DAOM:BR144</strain>
    </source>
</reference>
<dbReference type="VEuPathDB" id="FungiDB:PYU1_G012291"/>
<protein>
    <recommendedName>
        <fullName evidence="3">EF-hand domain-containing protein</fullName>
    </recommendedName>
</protein>
<dbReference type="STRING" id="431595.K3X518"/>
<dbReference type="EnsemblProtists" id="PYU1_T012317">
    <property type="protein sequence ID" value="PYU1_T012317"/>
    <property type="gene ID" value="PYU1_G012291"/>
</dbReference>
<sequence>MARRQSATRPHTCPILTPQFHWNFNALAVESLSEQELAQVYQLFRFYDSSTIGDALPSVNCRRFLQVLRDGYLVAPPISSSSRASDGQKEHMDMNLLSVSAVEKIFAEAVMGKLRTYLDADGEPALTFHLFCGALMNCAITALPVYKSQPTAALKQLLSRYFSMLDQYAQDCKREPHDPSTLLRHFSSEGLNALWCQDEAHGASIPSILCEPDEHDRTEERCQILEFHKREPFQQVISTFTLDMAHEARAKERSSEQYTIPAELEASFPPAKLRLVIERFQLFDVFDRGTLPRREILPFLTGLVKKLEITDIFRDTNPQQQMLLVPILA</sequence>
<evidence type="ECO:0000313" key="2">
    <source>
        <dbReference type="Proteomes" id="UP000019132"/>
    </source>
</evidence>
<dbReference type="SUPFAM" id="SSF47473">
    <property type="entry name" value="EF-hand"/>
    <property type="match status" value="1"/>
</dbReference>
<name>K3X518_GLOUD</name>
<evidence type="ECO:0000313" key="1">
    <source>
        <dbReference type="EnsemblProtists" id="PYU1_T012317"/>
    </source>
</evidence>
<dbReference type="InParanoid" id="K3X518"/>
<proteinExistence type="predicted"/>
<dbReference type="OMA" id="RTEERCQ"/>
<dbReference type="eggNOG" id="ENOG502S3PX">
    <property type="taxonomic scope" value="Eukaryota"/>
</dbReference>
<dbReference type="EMBL" id="GL376608">
    <property type="status" value="NOT_ANNOTATED_CDS"/>
    <property type="molecule type" value="Genomic_DNA"/>
</dbReference>
<dbReference type="AlphaFoldDB" id="K3X518"/>
<evidence type="ECO:0008006" key="3">
    <source>
        <dbReference type="Google" id="ProtNLM"/>
    </source>
</evidence>
<dbReference type="Proteomes" id="UP000019132">
    <property type="component" value="Unassembled WGS sequence"/>
</dbReference>
<accession>K3X518</accession>
<reference evidence="2" key="2">
    <citation type="submission" date="2010-04" db="EMBL/GenBank/DDBJ databases">
        <authorList>
            <person name="Buell R."/>
            <person name="Hamilton J."/>
            <person name="Hostetler J."/>
        </authorList>
    </citation>
    <scope>NUCLEOTIDE SEQUENCE [LARGE SCALE GENOMIC DNA]</scope>
    <source>
        <strain evidence="2">DAOM:BR144</strain>
    </source>
</reference>
<dbReference type="HOGENOM" id="CLU_050784_0_0_1"/>
<dbReference type="InterPro" id="IPR011992">
    <property type="entry name" value="EF-hand-dom_pair"/>
</dbReference>
<reference evidence="1" key="3">
    <citation type="submission" date="2015-02" db="UniProtKB">
        <authorList>
            <consortium name="EnsemblProtists"/>
        </authorList>
    </citation>
    <scope>IDENTIFICATION</scope>
    <source>
        <strain evidence="1">DAOM BR144</strain>
    </source>
</reference>
<keyword evidence="2" id="KW-1185">Reference proteome</keyword>
<organism evidence="1 2">
    <name type="scientific">Globisporangium ultimum (strain ATCC 200006 / CBS 805.95 / DAOM BR144)</name>
    <name type="common">Pythium ultimum</name>
    <dbReference type="NCBI Taxonomy" id="431595"/>
    <lineage>
        <taxon>Eukaryota</taxon>
        <taxon>Sar</taxon>
        <taxon>Stramenopiles</taxon>
        <taxon>Oomycota</taxon>
        <taxon>Peronosporomycetes</taxon>
        <taxon>Pythiales</taxon>
        <taxon>Pythiaceae</taxon>
        <taxon>Globisporangium</taxon>
    </lineage>
</organism>